<dbReference type="EMBL" id="JACIBV010000001">
    <property type="protein sequence ID" value="MBB3727305.1"/>
    <property type="molecule type" value="Genomic_DNA"/>
</dbReference>
<gene>
    <name evidence="1" type="ORF">FHR33_003165</name>
</gene>
<evidence type="ECO:0000313" key="2">
    <source>
        <dbReference type="Proteomes" id="UP000579945"/>
    </source>
</evidence>
<dbReference type="GeneID" id="95389616"/>
<proteinExistence type="predicted"/>
<dbReference type="InterPro" id="IPR042226">
    <property type="entry name" value="eFR1_2_sf"/>
</dbReference>
<dbReference type="SUPFAM" id="SSF53137">
    <property type="entry name" value="Translational machinery components"/>
    <property type="match status" value="1"/>
</dbReference>
<sequence>MRLDFARPMYERQGPYASVYLAGSSTEDRRRRWRSLREGMEEADQTTLDALEAAATDPAPGQAMFAAGGELMLAETLSEPPPQEQARWSPLPHVTPLLMLRGENVPHLRVIVDHGGAEVTVVGGGSPRRTTAEAERWPLQKTAQGGWSQKRYERVADEDWEQNASAVAREIDEQVRRIGAELVVVAGEPKSRSLVCDHLGTKASDRVMMVEHGSRADHGPYESDAEISLDSWIERRRSELLDRHRDAEGPVGIEQVARALREGRAHAVLLPGELPELVWTGMGGTQLSIEADELRRWGVEAPVQDRADSAIARAAAMTDTELWFSPEVKDVAAVIRY</sequence>
<keyword evidence="2" id="KW-1185">Reference proteome</keyword>
<dbReference type="AlphaFoldDB" id="A0A7W5V940"/>
<dbReference type="Gene3D" id="3.30.420.60">
    <property type="entry name" value="eRF1 domain 2"/>
    <property type="match status" value="1"/>
</dbReference>
<name>A0A7W5V940_9ACTN</name>
<protein>
    <submittedName>
        <fullName evidence="1">Uncharacterized protein</fullName>
    </submittedName>
</protein>
<dbReference type="InterPro" id="IPR040701">
    <property type="entry name" value="Bact_RF_family2"/>
</dbReference>
<accession>A0A7W5V940</accession>
<dbReference type="Pfam" id="PF18844">
    <property type="entry name" value="baeRF_family2"/>
    <property type="match status" value="1"/>
</dbReference>
<evidence type="ECO:0000313" key="1">
    <source>
        <dbReference type="EMBL" id="MBB3727305.1"/>
    </source>
</evidence>
<dbReference type="Proteomes" id="UP000579945">
    <property type="component" value="Unassembled WGS sequence"/>
</dbReference>
<reference evidence="1 2" key="1">
    <citation type="submission" date="2020-08" db="EMBL/GenBank/DDBJ databases">
        <title>Sequencing the genomes of 1000 actinobacteria strains.</title>
        <authorList>
            <person name="Klenk H.-P."/>
        </authorList>
    </citation>
    <scope>NUCLEOTIDE SEQUENCE [LARGE SCALE GENOMIC DNA]</scope>
    <source>
        <strain evidence="1 2">DSM 44320</strain>
    </source>
</reference>
<dbReference type="RefSeq" id="WP_183647691.1">
    <property type="nucleotide sequence ID" value="NZ_BAAAXX010000020.1"/>
</dbReference>
<organism evidence="1 2">
    <name type="scientific">Nonomuraea dietziae</name>
    <dbReference type="NCBI Taxonomy" id="65515"/>
    <lineage>
        <taxon>Bacteria</taxon>
        <taxon>Bacillati</taxon>
        <taxon>Actinomycetota</taxon>
        <taxon>Actinomycetes</taxon>
        <taxon>Streptosporangiales</taxon>
        <taxon>Streptosporangiaceae</taxon>
        <taxon>Nonomuraea</taxon>
    </lineage>
</organism>
<comment type="caution">
    <text evidence="1">The sequence shown here is derived from an EMBL/GenBank/DDBJ whole genome shotgun (WGS) entry which is preliminary data.</text>
</comment>